<accession>A0A9W4XK47</accession>
<keyword evidence="1" id="KW-0472">Membrane</keyword>
<gene>
    <name evidence="2" type="ORF">PDIGIT_LOCUS1092</name>
</gene>
<evidence type="ECO:0000313" key="3">
    <source>
        <dbReference type="Proteomes" id="UP001152607"/>
    </source>
</evidence>
<proteinExistence type="predicted"/>
<feature type="transmembrane region" description="Helical" evidence="1">
    <location>
        <begin position="33"/>
        <end position="54"/>
    </location>
</feature>
<dbReference type="Proteomes" id="UP001152607">
    <property type="component" value="Unassembled WGS sequence"/>
</dbReference>
<dbReference type="AlphaFoldDB" id="A0A9W4XK47"/>
<keyword evidence="1" id="KW-1133">Transmembrane helix</keyword>
<organism evidence="2 3">
    <name type="scientific">Periconia digitata</name>
    <dbReference type="NCBI Taxonomy" id="1303443"/>
    <lineage>
        <taxon>Eukaryota</taxon>
        <taxon>Fungi</taxon>
        <taxon>Dikarya</taxon>
        <taxon>Ascomycota</taxon>
        <taxon>Pezizomycotina</taxon>
        <taxon>Dothideomycetes</taxon>
        <taxon>Pleosporomycetidae</taxon>
        <taxon>Pleosporales</taxon>
        <taxon>Massarineae</taxon>
        <taxon>Periconiaceae</taxon>
        <taxon>Periconia</taxon>
    </lineage>
</organism>
<keyword evidence="3" id="KW-1185">Reference proteome</keyword>
<name>A0A9W4XK47_9PLEO</name>
<feature type="transmembrane region" description="Helical" evidence="1">
    <location>
        <begin position="61"/>
        <end position="79"/>
    </location>
</feature>
<keyword evidence="1" id="KW-0812">Transmembrane</keyword>
<comment type="caution">
    <text evidence="2">The sequence shown here is derived from an EMBL/GenBank/DDBJ whole genome shotgun (WGS) entry which is preliminary data.</text>
</comment>
<evidence type="ECO:0000256" key="1">
    <source>
        <dbReference type="SAM" id="Phobius"/>
    </source>
</evidence>
<reference evidence="2" key="1">
    <citation type="submission" date="2023-01" db="EMBL/GenBank/DDBJ databases">
        <authorList>
            <person name="Van Ghelder C."/>
            <person name="Rancurel C."/>
        </authorList>
    </citation>
    <scope>NUCLEOTIDE SEQUENCE</scope>
    <source>
        <strain evidence="2">CNCM I-4278</strain>
    </source>
</reference>
<sequence>MCVYNCTYMLSSSFSSSTSFKLVDILPLRLLNFLIRVFMSLMIPRQLVGCLVVASSSSPSFFTATSTVGLGFFVYPYVYGV</sequence>
<protein>
    <submittedName>
        <fullName evidence="2">Uncharacterized protein</fullName>
    </submittedName>
</protein>
<dbReference type="EMBL" id="CAOQHR010000001">
    <property type="protein sequence ID" value="CAI6254265.1"/>
    <property type="molecule type" value="Genomic_DNA"/>
</dbReference>
<evidence type="ECO:0000313" key="2">
    <source>
        <dbReference type="EMBL" id="CAI6254265.1"/>
    </source>
</evidence>